<reference evidence="2" key="1">
    <citation type="submission" date="2022-11" db="UniProtKB">
        <authorList>
            <consortium name="WormBaseParasite"/>
        </authorList>
    </citation>
    <scope>IDENTIFICATION</scope>
</reference>
<dbReference type="WBParaSite" id="ES5_v2.g19457.t1">
    <property type="protein sequence ID" value="ES5_v2.g19457.t1"/>
    <property type="gene ID" value="ES5_v2.g19457"/>
</dbReference>
<evidence type="ECO:0000313" key="1">
    <source>
        <dbReference type="Proteomes" id="UP000887579"/>
    </source>
</evidence>
<evidence type="ECO:0000313" key="2">
    <source>
        <dbReference type="WBParaSite" id="ES5_v2.g19457.t1"/>
    </source>
</evidence>
<dbReference type="Proteomes" id="UP000887579">
    <property type="component" value="Unplaced"/>
</dbReference>
<sequence>MCYKKLTNTNNSSESKCNENSNNNNFIAQRRSRRRTFSENQIEEEQALAEALDHPDCRQHFYTALFNTEIGCGLYTSKCIKKGEVVIEFKGQLITRAEGLSIERYLETQEPSPENITYVFFFDFPIGGRAHAFLVDPKDLSYFLNHSHLSPNLVPK</sequence>
<organism evidence="1 2">
    <name type="scientific">Panagrolaimus sp. ES5</name>
    <dbReference type="NCBI Taxonomy" id="591445"/>
    <lineage>
        <taxon>Eukaryota</taxon>
        <taxon>Metazoa</taxon>
        <taxon>Ecdysozoa</taxon>
        <taxon>Nematoda</taxon>
        <taxon>Chromadorea</taxon>
        <taxon>Rhabditida</taxon>
        <taxon>Tylenchina</taxon>
        <taxon>Panagrolaimomorpha</taxon>
        <taxon>Panagrolaimoidea</taxon>
        <taxon>Panagrolaimidae</taxon>
        <taxon>Panagrolaimus</taxon>
    </lineage>
</organism>
<proteinExistence type="predicted"/>
<name>A0AC34FQ84_9BILA</name>
<accession>A0AC34FQ84</accession>
<protein>
    <submittedName>
        <fullName evidence="2">Uncharacterized protein</fullName>
    </submittedName>
</protein>